<reference evidence="3" key="1">
    <citation type="journal article" date="2015" name="Nature">
        <title>Complex archaea that bridge the gap between prokaryotes and eukaryotes.</title>
        <authorList>
            <person name="Spang A."/>
            <person name="Saw J.H."/>
            <person name="Jorgensen S.L."/>
            <person name="Zaremba-Niedzwiedzka K."/>
            <person name="Martijn J."/>
            <person name="Lind A.E."/>
            <person name="van Eijk R."/>
            <person name="Schleper C."/>
            <person name="Guy L."/>
            <person name="Ettema T.J."/>
        </authorList>
    </citation>
    <scope>NUCLEOTIDE SEQUENCE</scope>
</reference>
<dbReference type="PANTHER" id="PTHR46268">
    <property type="entry name" value="STRESS RESPONSE PROTEIN NHAX"/>
    <property type="match status" value="1"/>
</dbReference>
<dbReference type="InterPro" id="IPR006015">
    <property type="entry name" value="Universal_stress_UspA"/>
</dbReference>
<evidence type="ECO:0000313" key="3">
    <source>
        <dbReference type="EMBL" id="KKL71607.1"/>
    </source>
</evidence>
<evidence type="ECO:0000256" key="1">
    <source>
        <dbReference type="ARBA" id="ARBA00008791"/>
    </source>
</evidence>
<evidence type="ECO:0000259" key="2">
    <source>
        <dbReference type="Pfam" id="PF00582"/>
    </source>
</evidence>
<sequence length="282" mass="30762">MKKIISCVDGSALAPSVCQAGAWLSERLSLPLVLLHSIEKEHTGQVNLAGSIGLGANESLLQELADHDAKKSKLLKAHSKALLEELQQSLPELNSPVATLERFGDVNHTLSDIKESIRCYVMGRSGESHGNETHFVGSHIESALRLVDRSMLLTVGEFKKPQSFLLAYDGREQANLAIERLLETKLLADCDCHLVMVGNTSHATKDAFDKELSRLESEFASITPHFVDGGNIADSLLAKQQQLNVDLTVMGAFSHSKVRQFFVGSNTLKLIANSHTSLLVIK</sequence>
<feature type="domain" description="UspA" evidence="2">
    <location>
        <begin position="1"/>
        <end position="152"/>
    </location>
</feature>
<dbReference type="PRINTS" id="PR01438">
    <property type="entry name" value="UNVRSLSTRESS"/>
</dbReference>
<comment type="similarity">
    <text evidence="1">Belongs to the universal stress protein A family.</text>
</comment>
<feature type="domain" description="UspA" evidence="2">
    <location>
        <begin position="165"/>
        <end position="282"/>
    </location>
</feature>
<comment type="caution">
    <text evidence="3">The sequence shown here is derived from an EMBL/GenBank/DDBJ whole genome shotgun (WGS) entry which is preliminary data.</text>
</comment>
<dbReference type="PANTHER" id="PTHR46268:SF6">
    <property type="entry name" value="UNIVERSAL STRESS PROTEIN UP12"/>
    <property type="match status" value="1"/>
</dbReference>
<accession>A0A0F9H8Y1</accession>
<dbReference type="SUPFAM" id="SSF52402">
    <property type="entry name" value="Adenine nucleotide alpha hydrolases-like"/>
    <property type="match status" value="2"/>
</dbReference>
<dbReference type="Pfam" id="PF00582">
    <property type="entry name" value="Usp"/>
    <property type="match status" value="2"/>
</dbReference>
<name>A0A0F9H8Y1_9ZZZZ</name>
<dbReference type="InterPro" id="IPR006016">
    <property type="entry name" value="UspA"/>
</dbReference>
<gene>
    <name evidence="3" type="ORF">LCGC14_2093220</name>
</gene>
<protein>
    <recommendedName>
        <fullName evidence="2">UspA domain-containing protein</fullName>
    </recommendedName>
</protein>
<proteinExistence type="inferred from homology"/>
<dbReference type="EMBL" id="LAZR01025539">
    <property type="protein sequence ID" value="KKL71607.1"/>
    <property type="molecule type" value="Genomic_DNA"/>
</dbReference>
<dbReference type="CDD" id="cd00293">
    <property type="entry name" value="USP-like"/>
    <property type="match status" value="2"/>
</dbReference>
<organism evidence="3">
    <name type="scientific">marine sediment metagenome</name>
    <dbReference type="NCBI Taxonomy" id="412755"/>
    <lineage>
        <taxon>unclassified sequences</taxon>
        <taxon>metagenomes</taxon>
        <taxon>ecological metagenomes</taxon>
    </lineage>
</organism>
<dbReference type="AlphaFoldDB" id="A0A0F9H8Y1"/>
<dbReference type="Gene3D" id="3.40.50.12370">
    <property type="match status" value="1"/>
</dbReference>